<keyword evidence="1" id="KW-0812">Transmembrane</keyword>
<dbReference type="EMBL" id="RKKU01000025">
    <property type="protein sequence ID" value="ROZ82045.1"/>
    <property type="molecule type" value="Genomic_DNA"/>
</dbReference>
<evidence type="ECO:0000313" key="3">
    <source>
        <dbReference type="Proteomes" id="UP000275199"/>
    </source>
</evidence>
<feature type="transmembrane region" description="Helical" evidence="1">
    <location>
        <begin position="48"/>
        <end position="71"/>
    </location>
</feature>
<feature type="transmembrane region" description="Helical" evidence="1">
    <location>
        <begin position="105"/>
        <end position="122"/>
    </location>
</feature>
<dbReference type="RefSeq" id="WP_123890829.1">
    <property type="nucleotide sequence ID" value="NZ_JBPYCX010000013.1"/>
</dbReference>
<gene>
    <name evidence="2" type="ORF">EF096_16225</name>
</gene>
<reference evidence="2 3" key="1">
    <citation type="submission" date="2018-11" db="EMBL/GenBank/DDBJ databases">
        <authorList>
            <person name="Jang G.I."/>
            <person name="Hwang C.Y."/>
        </authorList>
    </citation>
    <scope>NUCLEOTIDE SEQUENCE [LARGE SCALE GENOMIC DNA]</scope>
    <source>
        <strain evidence="2 3">SSM26</strain>
    </source>
</reference>
<protein>
    <submittedName>
        <fullName evidence="2">DUF2069 domain-containing protein</fullName>
    </submittedName>
</protein>
<keyword evidence="3" id="KW-1185">Reference proteome</keyword>
<sequence length="138" mass="15529">MSKKPKLLPSLSYLQPRIKISRWIALIGYLGLIVVMLGYNLLYADMHGANPVIIIAVQLLPLSIFLPGILIGHVRTHAWLCFAINMYFIQGVLICFQPGRLNYGLLMSGLSVLYFIAALYFVRWSFQAQRVIAGEQSS</sequence>
<evidence type="ECO:0000256" key="1">
    <source>
        <dbReference type="SAM" id="Phobius"/>
    </source>
</evidence>
<feature type="transmembrane region" description="Helical" evidence="1">
    <location>
        <begin position="78"/>
        <end position="99"/>
    </location>
</feature>
<dbReference type="Pfam" id="PF09842">
    <property type="entry name" value="DUF2069"/>
    <property type="match status" value="1"/>
</dbReference>
<evidence type="ECO:0000313" key="2">
    <source>
        <dbReference type="EMBL" id="ROZ82045.1"/>
    </source>
</evidence>
<name>A0ABX9XEG9_9PSED</name>
<accession>A0ABX9XEG9</accession>
<keyword evidence="1" id="KW-0472">Membrane</keyword>
<dbReference type="Proteomes" id="UP000275199">
    <property type="component" value="Unassembled WGS sequence"/>
</dbReference>
<organism evidence="2 3">
    <name type="scientific">Pseudomonas neustonica</name>
    <dbReference type="NCBI Taxonomy" id="2487346"/>
    <lineage>
        <taxon>Bacteria</taxon>
        <taxon>Pseudomonadati</taxon>
        <taxon>Pseudomonadota</taxon>
        <taxon>Gammaproteobacteria</taxon>
        <taxon>Pseudomonadales</taxon>
        <taxon>Pseudomonadaceae</taxon>
        <taxon>Pseudomonas</taxon>
    </lineage>
</organism>
<feature type="transmembrane region" description="Helical" evidence="1">
    <location>
        <begin position="20"/>
        <end position="42"/>
    </location>
</feature>
<dbReference type="InterPro" id="IPR018643">
    <property type="entry name" value="DUF2069_membrane"/>
</dbReference>
<keyword evidence="1" id="KW-1133">Transmembrane helix</keyword>
<proteinExistence type="predicted"/>
<comment type="caution">
    <text evidence="2">The sequence shown here is derived from an EMBL/GenBank/DDBJ whole genome shotgun (WGS) entry which is preliminary data.</text>
</comment>